<keyword evidence="2" id="KW-1185">Reference proteome</keyword>
<sequence>MFKVCNLYCVCEQEACRMKDKSIIFKPKVSYSISSFISWYLFCNKSNQLLAVCLICLLIVS</sequence>
<dbReference type="Proteomes" id="UP001295684">
    <property type="component" value="Unassembled WGS sequence"/>
</dbReference>
<dbReference type="EMBL" id="CAMPGE010011328">
    <property type="protein sequence ID" value="CAI2370164.1"/>
    <property type="molecule type" value="Genomic_DNA"/>
</dbReference>
<accession>A0AAD1XBG7</accession>
<name>A0AAD1XBG7_EUPCR</name>
<reference evidence="1" key="1">
    <citation type="submission" date="2023-07" db="EMBL/GenBank/DDBJ databases">
        <authorList>
            <consortium name="AG Swart"/>
            <person name="Singh M."/>
            <person name="Singh A."/>
            <person name="Seah K."/>
            <person name="Emmerich C."/>
        </authorList>
    </citation>
    <scope>NUCLEOTIDE SEQUENCE</scope>
    <source>
        <strain evidence="1">DP1</strain>
    </source>
</reference>
<evidence type="ECO:0000313" key="1">
    <source>
        <dbReference type="EMBL" id="CAI2370164.1"/>
    </source>
</evidence>
<comment type="caution">
    <text evidence="1">The sequence shown here is derived from an EMBL/GenBank/DDBJ whole genome shotgun (WGS) entry which is preliminary data.</text>
</comment>
<proteinExistence type="predicted"/>
<organism evidence="1 2">
    <name type="scientific">Euplotes crassus</name>
    <dbReference type="NCBI Taxonomy" id="5936"/>
    <lineage>
        <taxon>Eukaryota</taxon>
        <taxon>Sar</taxon>
        <taxon>Alveolata</taxon>
        <taxon>Ciliophora</taxon>
        <taxon>Intramacronucleata</taxon>
        <taxon>Spirotrichea</taxon>
        <taxon>Hypotrichia</taxon>
        <taxon>Euplotida</taxon>
        <taxon>Euplotidae</taxon>
        <taxon>Moneuplotes</taxon>
    </lineage>
</organism>
<gene>
    <name evidence="1" type="ORF">ECRASSUSDP1_LOCUS11472</name>
</gene>
<dbReference type="AlphaFoldDB" id="A0AAD1XBG7"/>
<protein>
    <submittedName>
        <fullName evidence="1">Uncharacterized protein</fullName>
    </submittedName>
</protein>
<evidence type="ECO:0000313" key="2">
    <source>
        <dbReference type="Proteomes" id="UP001295684"/>
    </source>
</evidence>